<proteinExistence type="predicted"/>
<protein>
    <submittedName>
        <fullName evidence="2">Uncharacterized protein</fullName>
    </submittedName>
</protein>
<dbReference type="EMBL" id="CH408030">
    <property type="protein sequence ID" value="EAQ90922.1"/>
    <property type="molecule type" value="Genomic_DNA"/>
</dbReference>
<keyword evidence="3" id="KW-1185">Reference proteome</keyword>
<gene>
    <name evidence="2" type="ORF">CHGG_02857</name>
</gene>
<dbReference type="RefSeq" id="XP_001229373.1">
    <property type="nucleotide sequence ID" value="XM_001229372.1"/>
</dbReference>
<evidence type="ECO:0000313" key="3">
    <source>
        <dbReference type="Proteomes" id="UP000001056"/>
    </source>
</evidence>
<dbReference type="GeneID" id="4389889"/>
<dbReference type="Proteomes" id="UP000001056">
    <property type="component" value="Unassembled WGS sequence"/>
</dbReference>
<feature type="region of interest" description="Disordered" evidence="1">
    <location>
        <begin position="1"/>
        <end position="54"/>
    </location>
</feature>
<evidence type="ECO:0000313" key="2">
    <source>
        <dbReference type="EMBL" id="EAQ90922.1"/>
    </source>
</evidence>
<dbReference type="AlphaFoldDB" id="Q2HA97"/>
<feature type="compositionally biased region" description="Low complexity" evidence="1">
    <location>
        <begin position="37"/>
        <end position="54"/>
    </location>
</feature>
<accession>Q2HA97</accession>
<evidence type="ECO:0000256" key="1">
    <source>
        <dbReference type="SAM" id="MobiDB-lite"/>
    </source>
</evidence>
<dbReference type="HOGENOM" id="CLU_3050155_0_0_1"/>
<organism evidence="2 3">
    <name type="scientific">Chaetomium globosum (strain ATCC 6205 / CBS 148.51 / DSM 1962 / NBRC 6347 / NRRL 1970)</name>
    <name type="common">Soil fungus</name>
    <dbReference type="NCBI Taxonomy" id="306901"/>
    <lineage>
        <taxon>Eukaryota</taxon>
        <taxon>Fungi</taxon>
        <taxon>Dikarya</taxon>
        <taxon>Ascomycota</taxon>
        <taxon>Pezizomycotina</taxon>
        <taxon>Sordariomycetes</taxon>
        <taxon>Sordariomycetidae</taxon>
        <taxon>Sordariales</taxon>
        <taxon>Chaetomiaceae</taxon>
        <taxon>Chaetomium</taxon>
    </lineage>
</organism>
<name>Q2HA97_CHAGB</name>
<dbReference type="VEuPathDB" id="FungiDB:CHGG_02857"/>
<dbReference type="InParanoid" id="Q2HA97"/>
<sequence length="54" mass="5344">MSPSRPQSDLEGAYEIGAAAWPSTETPGGSKPRSSVGLPAAGAALPPARGLDIP</sequence>
<reference evidence="3" key="1">
    <citation type="journal article" date="2015" name="Genome Announc.">
        <title>Draft genome sequence of the cellulolytic fungus Chaetomium globosum.</title>
        <authorList>
            <person name="Cuomo C.A."/>
            <person name="Untereiner W.A."/>
            <person name="Ma L.-J."/>
            <person name="Grabherr M."/>
            <person name="Birren B.W."/>
        </authorList>
    </citation>
    <scope>NUCLEOTIDE SEQUENCE [LARGE SCALE GENOMIC DNA]</scope>
    <source>
        <strain evidence="3">ATCC 6205 / CBS 148.51 / DSM 1962 / NBRC 6347 / NRRL 1970</strain>
    </source>
</reference>